<proteinExistence type="predicted"/>
<evidence type="ECO:0000313" key="2">
    <source>
        <dbReference type="EMBL" id="JAH04128.1"/>
    </source>
</evidence>
<protein>
    <submittedName>
        <fullName evidence="2">Uncharacterized protein</fullName>
    </submittedName>
</protein>
<reference evidence="2" key="2">
    <citation type="journal article" date="2015" name="Fish Shellfish Immunol.">
        <title>Early steps in the European eel (Anguilla anguilla)-Vibrio vulnificus interaction in the gills: Role of the RtxA13 toxin.</title>
        <authorList>
            <person name="Callol A."/>
            <person name="Pajuelo D."/>
            <person name="Ebbesson L."/>
            <person name="Teles M."/>
            <person name="MacKenzie S."/>
            <person name="Amaro C."/>
        </authorList>
    </citation>
    <scope>NUCLEOTIDE SEQUENCE</scope>
</reference>
<accession>A0A0E9PJV0</accession>
<sequence>MWSLRMIQQSFPKPTEVHPEKH</sequence>
<evidence type="ECO:0000256" key="1">
    <source>
        <dbReference type="SAM" id="MobiDB-lite"/>
    </source>
</evidence>
<feature type="region of interest" description="Disordered" evidence="1">
    <location>
        <begin position="1"/>
        <end position="22"/>
    </location>
</feature>
<reference evidence="2" key="1">
    <citation type="submission" date="2014-11" db="EMBL/GenBank/DDBJ databases">
        <authorList>
            <person name="Amaro Gonzalez C."/>
        </authorList>
    </citation>
    <scope>NUCLEOTIDE SEQUENCE</scope>
</reference>
<dbReference type="EMBL" id="GBXM01104449">
    <property type="protein sequence ID" value="JAH04128.1"/>
    <property type="molecule type" value="Transcribed_RNA"/>
</dbReference>
<dbReference type="AlphaFoldDB" id="A0A0E9PJV0"/>
<name>A0A0E9PJV0_ANGAN</name>
<organism evidence="2">
    <name type="scientific">Anguilla anguilla</name>
    <name type="common">European freshwater eel</name>
    <name type="synonym">Muraena anguilla</name>
    <dbReference type="NCBI Taxonomy" id="7936"/>
    <lineage>
        <taxon>Eukaryota</taxon>
        <taxon>Metazoa</taxon>
        <taxon>Chordata</taxon>
        <taxon>Craniata</taxon>
        <taxon>Vertebrata</taxon>
        <taxon>Euteleostomi</taxon>
        <taxon>Actinopterygii</taxon>
        <taxon>Neopterygii</taxon>
        <taxon>Teleostei</taxon>
        <taxon>Anguilliformes</taxon>
        <taxon>Anguillidae</taxon>
        <taxon>Anguilla</taxon>
    </lineage>
</organism>
<feature type="compositionally biased region" description="Polar residues" evidence="1">
    <location>
        <begin position="1"/>
        <end position="12"/>
    </location>
</feature>